<feature type="domain" description="Glycosyltransferase RgtA/B/C/D-like" evidence="9">
    <location>
        <begin position="51"/>
        <end position="210"/>
    </location>
</feature>
<dbReference type="GO" id="GO:0016763">
    <property type="term" value="F:pentosyltransferase activity"/>
    <property type="evidence" value="ECO:0007669"/>
    <property type="project" value="TreeGrafter"/>
</dbReference>
<organism evidence="10 11">
    <name type="scientific">Legionella santicrucis</name>
    <dbReference type="NCBI Taxonomy" id="45074"/>
    <lineage>
        <taxon>Bacteria</taxon>
        <taxon>Pseudomonadati</taxon>
        <taxon>Pseudomonadota</taxon>
        <taxon>Gammaproteobacteria</taxon>
        <taxon>Legionellales</taxon>
        <taxon>Legionellaceae</taxon>
        <taxon>Legionella</taxon>
    </lineage>
</organism>
<sequence>MNNSSKSSHSFLILILFLFLLRMFFMFKSNLLVEEAYYWNYSDHLDFSFLDHPPMVAILIKLGTLIFGINEWGVRFATIPCWILTCYFSFKLTTLIRKEAGLYAVVLLSIMPFFFIHSLIITPDIPLILCWSAALYYLYQGLILDRYNSWYWAGMWIGLGLLSKYTIVLLGLSTITYLIYNSASRKWFLRKEPYCCALIALLVFIPVIYWNATHDWASFLFQSSRRFHDYYFFSFHKLIGLVLAFLTPTGIFGAWVLFSQKYSKKLIDNKTKYFFQIYIVVPLLFFSLFSLFHGIKMNWIGPIFLAIIPWLALLITDNQQILGITFRKSWAITSVITVFIYSSIIYCILSDKPEKIYHYFFEKIIPWDNLTREVYNIAQQLEDKTHNTPIILPLDTYNIASELVFYQKKYFERGQINTSYEVIGWHVFGLNSLMYQYWGSIEEVKGKILILVSPKISFFSHPQVKQKTISLTTIKPINYHDDNGHESSVFYYKIVKMT</sequence>
<dbReference type="GO" id="GO:0005886">
    <property type="term" value="C:plasma membrane"/>
    <property type="evidence" value="ECO:0007669"/>
    <property type="project" value="UniProtKB-SubCell"/>
</dbReference>
<protein>
    <submittedName>
        <fullName evidence="10">Dolichyl-phosphate mannosyltransferase</fullName>
    </submittedName>
</protein>
<keyword evidence="2" id="KW-1003">Cell membrane</keyword>
<comment type="subcellular location">
    <subcellularLocation>
        <location evidence="1">Cell membrane</location>
        <topology evidence="1">Multi-pass membrane protein</topology>
    </subcellularLocation>
</comment>
<comment type="caution">
    <text evidence="10">The sequence shown here is derived from an EMBL/GenBank/DDBJ whole genome shotgun (WGS) entry which is preliminary data.</text>
</comment>
<evidence type="ECO:0000256" key="6">
    <source>
        <dbReference type="ARBA" id="ARBA00022989"/>
    </source>
</evidence>
<feature type="transmembrane region" description="Helical" evidence="8">
    <location>
        <begin position="52"/>
        <end position="69"/>
    </location>
</feature>
<dbReference type="EMBL" id="LNYU01000005">
    <property type="protein sequence ID" value="KTD69765.1"/>
    <property type="molecule type" value="Genomic_DNA"/>
</dbReference>
<evidence type="ECO:0000256" key="7">
    <source>
        <dbReference type="ARBA" id="ARBA00023136"/>
    </source>
</evidence>
<dbReference type="STRING" id="45074.Lsan_0213"/>
<feature type="transmembrane region" description="Helical" evidence="8">
    <location>
        <begin position="230"/>
        <end position="258"/>
    </location>
</feature>
<dbReference type="InterPro" id="IPR050297">
    <property type="entry name" value="LipidA_mod_glycosyltrf_83"/>
</dbReference>
<feature type="transmembrane region" description="Helical" evidence="8">
    <location>
        <begin position="102"/>
        <end position="120"/>
    </location>
</feature>
<feature type="transmembrane region" description="Helical" evidence="8">
    <location>
        <begin position="12"/>
        <end position="32"/>
    </location>
</feature>
<keyword evidence="11" id="KW-1185">Reference proteome</keyword>
<feature type="transmembrane region" description="Helical" evidence="8">
    <location>
        <begin position="299"/>
        <end position="317"/>
    </location>
</feature>
<evidence type="ECO:0000313" key="10">
    <source>
        <dbReference type="EMBL" id="KTD69765.1"/>
    </source>
</evidence>
<dbReference type="PANTHER" id="PTHR33908">
    <property type="entry name" value="MANNOSYLTRANSFERASE YKCB-RELATED"/>
    <property type="match status" value="1"/>
</dbReference>
<evidence type="ECO:0000256" key="5">
    <source>
        <dbReference type="ARBA" id="ARBA00022692"/>
    </source>
</evidence>
<dbReference type="PATRIC" id="fig|45074.5.peg.229"/>
<accession>A0A0W0ZKH6</accession>
<reference evidence="10 11" key="1">
    <citation type="submission" date="2015-11" db="EMBL/GenBank/DDBJ databases">
        <title>Genomic analysis of 38 Legionella species identifies large and diverse effector repertoires.</title>
        <authorList>
            <person name="Burstein D."/>
            <person name="Amaro F."/>
            <person name="Zusman T."/>
            <person name="Lifshitz Z."/>
            <person name="Cohen O."/>
            <person name="Gilbert J.A."/>
            <person name="Pupko T."/>
            <person name="Shuman H.A."/>
            <person name="Segal G."/>
        </authorList>
    </citation>
    <scope>NUCLEOTIDE SEQUENCE [LARGE SCALE GENOMIC DNA]</scope>
    <source>
        <strain evidence="10 11">SC-63-C7</strain>
    </source>
</reference>
<dbReference type="PANTHER" id="PTHR33908:SF11">
    <property type="entry name" value="MEMBRANE PROTEIN"/>
    <property type="match status" value="1"/>
</dbReference>
<feature type="transmembrane region" description="Helical" evidence="8">
    <location>
        <begin position="273"/>
        <end position="293"/>
    </location>
</feature>
<keyword evidence="4 10" id="KW-0808">Transferase</keyword>
<evidence type="ECO:0000256" key="4">
    <source>
        <dbReference type="ARBA" id="ARBA00022679"/>
    </source>
</evidence>
<feature type="transmembrane region" description="Helical" evidence="8">
    <location>
        <begin position="150"/>
        <end position="180"/>
    </location>
</feature>
<dbReference type="OrthoDB" id="108054at2"/>
<dbReference type="GO" id="GO:0009103">
    <property type="term" value="P:lipopolysaccharide biosynthetic process"/>
    <property type="evidence" value="ECO:0007669"/>
    <property type="project" value="UniProtKB-ARBA"/>
</dbReference>
<feature type="transmembrane region" description="Helical" evidence="8">
    <location>
        <begin position="329"/>
        <end position="349"/>
    </location>
</feature>
<evidence type="ECO:0000313" key="11">
    <source>
        <dbReference type="Proteomes" id="UP000054703"/>
    </source>
</evidence>
<gene>
    <name evidence="10" type="ORF">Lsan_0213</name>
</gene>
<evidence type="ECO:0000256" key="2">
    <source>
        <dbReference type="ARBA" id="ARBA00022475"/>
    </source>
</evidence>
<keyword evidence="3 10" id="KW-0328">Glycosyltransferase</keyword>
<keyword evidence="5 8" id="KW-0812">Transmembrane</keyword>
<name>A0A0W0ZKH6_9GAMM</name>
<evidence type="ECO:0000256" key="3">
    <source>
        <dbReference type="ARBA" id="ARBA00022676"/>
    </source>
</evidence>
<keyword evidence="7 8" id="KW-0472">Membrane</keyword>
<evidence type="ECO:0000256" key="1">
    <source>
        <dbReference type="ARBA" id="ARBA00004651"/>
    </source>
</evidence>
<dbReference type="InterPro" id="IPR038731">
    <property type="entry name" value="RgtA/B/C-like"/>
</dbReference>
<feature type="transmembrane region" description="Helical" evidence="8">
    <location>
        <begin position="76"/>
        <end position="96"/>
    </location>
</feature>
<feature type="transmembrane region" description="Helical" evidence="8">
    <location>
        <begin position="127"/>
        <end position="144"/>
    </location>
</feature>
<evidence type="ECO:0000259" key="9">
    <source>
        <dbReference type="Pfam" id="PF13231"/>
    </source>
</evidence>
<proteinExistence type="predicted"/>
<dbReference type="AlphaFoldDB" id="A0A0W0ZKH6"/>
<keyword evidence="6 8" id="KW-1133">Transmembrane helix</keyword>
<feature type="transmembrane region" description="Helical" evidence="8">
    <location>
        <begin position="192"/>
        <end position="210"/>
    </location>
</feature>
<evidence type="ECO:0000256" key="8">
    <source>
        <dbReference type="SAM" id="Phobius"/>
    </source>
</evidence>
<dbReference type="Pfam" id="PF13231">
    <property type="entry name" value="PMT_2"/>
    <property type="match status" value="1"/>
</dbReference>
<dbReference type="Proteomes" id="UP000054703">
    <property type="component" value="Unassembled WGS sequence"/>
</dbReference>